<dbReference type="Proteomes" id="UP001596406">
    <property type="component" value="Unassembled WGS sequence"/>
</dbReference>
<keyword evidence="2 7" id="KW-0808">Transferase</keyword>
<feature type="domain" description="Carbohydrate kinase PfkB" evidence="6">
    <location>
        <begin position="6"/>
        <end position="307"/>
    </location>
</feature>
<dbReference type="InterPro" id="IPR050306">
    <property type="entry name" value="PfkB_Carbo_kinase"/>
</dbReference>
<reference evidence="7 8" key="1">
    <citation type="journal article" date="2019" name="Int. J. Syst. Evol. Microbiol.">
        <title>The Global Catalogue of Microorganisms (GCM) 10K type strain sequencing project: providing services to taxonomists for standard genome sequencing and annotation.</title>
        <authorList>
            <consortium name="The Broad Institute Genomics Platform"/>
            <consortium name="The Broad Institute Genome Sequencing Center for Infectious Disease"/>
            <person name="Wu L."/>
            <person name="Ma J."/>
        </authorList>
    </citation>
    <scope>NUCLEOTIDE SEQUENCE [LARGE SCALE GENOMIC DNA]</scope>
    <source>
        <strain evidence="7 8">PSRA2</strain>
    </source>
</reference>
<keyword evidence="4 7" id="KW-0418">Kinase</keyword>
<keyword evidence="8" id="KW-1185">Reference proteome</keyword>
<dbReference type="PANTHER" id="PTHR43085">
    <property type="entry name" value="HEXOKINASE FAMILY MEMBER"/>
    <property type="match status" value="1"/>
</dbReference>
<evidence type="ECO:0000313" key="7">
    <source>
        <dbReference type="EMBL" id="MFC6836780.1"/>
    </source>
</evidence>
<dbReference type="InterPro" id="IPR011611">
    <property type="entry name" value="PfkB_dom"/>
</dbReference>
<dbReference type="AlphaFoldDB" id="A0ABD5UB43"/>
<evidence type="ECO:0000256" key="2">
    <source>
        <dbReference type="ARBA" id="ARBA00022679"/>
    </source>
</evidence>
<sequence length="320" mass="33713">MSPPPVLVAGETLVDFLPERVGSPATVETYRRRAGGASANVAVALARLDRAPWFWTRLATDPLGGFLADTLDAAGVPDRFVEHDPDAKTTLALVTHDEAAVPTFSFYRDRGADTRFEVGTVPDEALDAVEWVVFGGVVLSTDAGRHAARDLVQRARERDCTVVFDPNARPELWSEGAFERALAAVLPLVDVVKASPDDLRVAGFEASDPEALARAVCERGPHTVLLTLGGEGSLAVTTDDAPWAATRVDHGGYPVDVVDTTGAGDAFLAGAVAALVDGHDLPEVLAFANAVAARTTTEQGAMAALPDREAVEAFRADYGS</sequence>
<evidence type="ECO:0000256" key="3">
    <source>
        <dbReference type="ARBA" id="ARBA00022741"/>
    </source>
</evidence>
<dbReference type="GO" id="GO:0016301">
    <property type="term" value="F:kinase activity"/>
    <property type="evidence" value="ECO:0007669"/>
    <property type="project" value="UniProtKB-KW"/>
</dbReference>
<protein>
    <submittedName>
        <fullName evidence="7">Carbohydrate kinase family protein</fullName>
        <ecNumber evidence="7">2.7.1.-</ecNumber>
    </submittedName>
</protein>
<gene>
    <name evidence="7" type="ORF">ACFQHK_09675</name>
</gene>
<evidence type="ECO:0000256" key="4">
    <source>
        <dbReference type="ARBA" id="ARBA00022777"/>
    </source>
</evidence>
<dbReference type="Gene3D" id="3.40.1190.20">
    <property type="match status" value="1"/>
</dbReference>
<accession>A0ABD5UB43</accession>
<dbReference type="GO" id="GO:0005524">
    <property type="term" value="F:ATP binding"/>
    <property type="evidence" value="ECO:0007669"/>
    <property type="project" value="UniProtKB-KW"/>
</dbReference>
<dbReference type="EC" id="2.7.1.-" evidence="7"/>
<dbReference type="InterPro" id="IPR029056">
    <property type="entry name" value="Ribokinase-like"/>
</dbReference>
<evidence type="ECO:0000256" key="5">
    <source>
        <dbReference type="ARBA" id="ARBA00022840"/>
    </source>
</evidence>
<dbReference type="PROSITE" id="PS00584">
    <property type="entry name" value="PFKB_KINASES_2"/>
    <property type="match status" value="1"/>
</dbReference>
<keyword evidence="3" id="KW-0547">Nucleotide-binding</keyword>
<keyword evidence="5" id="KW-0067">ATP-binding</keyword>
<comment type="similarity">
    <text evidence="1">Belongs to the carbohydrate kinase PfkB family.</text>
</comment>
<name>A0ABD5UB43_9EURY</name>
<evidence type="ECO:0000313" key="8">
    <source>
        <dbReference type="Proteomes" id="UP001596406"/>
    </source>
</evidence>
<dbReference type="InterPro" id="IPR002173">
    <property type="entry name" value="Carboh/pur_kinase_PfkB_CS"/>
</dbReference>
<evidence type="ECO:0000259" key="6">
    <source>
        <dbReference type="Pfam" id="PF00294"/>
    </source>
</evidence>
<dbReference type="RefSeq" id="WP_304448458.1">
    <property type="nucleotide sequence ID" value="NZ_JARRAH010000001.1"/>
</dbReference>
<dbReference type="PANTHER" id="PTHR43085:SF1">
    <property type="entry name" value="PSEUDOURIDINE KINASE-RELATED"/>
    <property type="match status" value="1"/>
</dbReference>
<proteinExistence type="inferred from homology"/>
<organism evidence="7 8">
    <name type="scientific">Halomarina ordinaria</name>
    <dbReference type="NCBI Taxonomy" id="3033939"/>
    <lineage>
        <taxon>Archaea</taxon>
        <taxon>Methanobacteriati</taxon>
        <taxon>Methanobacteriota</taxon>
        <taxon>Stenosarchaea group</taxon>
        <taxon>Halobacteria</taxon>
        <taxon>Halobacteriales</taxon>
        <taxon>Natronomonadaceae</taxon>
        <taxon>Halomarina</taxon>
    </lineage>
</organism>
<dbReference type="CDD" id="cd01167">
    <property type="entry name" value="bac_FRK"/>
    <property type="match status" value="1"/>
</dbReference>
<dbReference type="EMBL" id="JBHSXM010000001">
    <property type="protein sequence ID" value="MFC6836780.1"/>
    <property type="molecule type" value="Genomic_DNA"/>
</dbReference>
<comment type="caution">
    <text evidence="7">The sequence shown here is derived from an EMBL/GenBank/DDBJ whole genome shotgun (WGS) entry which is preliminary data.</text>
</comment>
<dbReference type="Pfam" id="PF00294">
    <property type="entry name" value="PfkB"/>
    <property type="match status" value="1"/>
</dbReference>
<evidence type="ECO:0000256" key="1">
    <source>
        <dbReference type="ARBA" id="ARBA00010688"/>
    </source>
</evidence>
<dbReference type="SUPFAM" id="SSF53613">
    <property type="entry name" value="Ribokinase-like"/>
    <property type="match status" value="1"/>
</dbReference>